<gene>
    <name evidence="1" type="ORF">Pla52o_08750</name>
</gene>
<dbReference type="EMBL" id="SJPT01000001">
    <property type="protein sequence ID" value="TWU27018.1"/>
    <property type="molecule type" value="Genomic_DNA"/>
</dbReference>
<evidence type="ECO:0000313" key="1">
    <source>
        <dbReference type="EMBL" id="TWU27018.1"/>
    </source>
</evidence>
<accession>A0A5C6CRL2</accession>
<keyword evidence="2" id="KW-1185">Reference proteome</keyword>
<organism evidence="1 2">
    <name type="scientific">Novipirellula galeiformis</name>
    <dbReference type="NCBI Taxonomy" id="2528004"/>
    <lineage>
        <taxon>Bacteria</taxon>
        <taxon>Pseudomonadati</taxon>
        <taxon>Planctomycetota</taxon>
        <taxon>Planctomycetia</taxon>
        <taxon>Pirellulales</taxon>
        <taxon>Pirellulaceae</taxon>
        <taxon>Novipirellula</taxon>
    </lineage>
</organism>
<dbReference type="Proteomes" id="UP000316304">
    <property type="component" value="Unassembled WGS sequence"/>
</dbReference>
<proteinExistence type="predicted"/>
<dbReference type="AlphaFoldDB" id="A0A5C6CRL2"/>
<evidence type="ECO:0000313" key="2">
    <source>
        <dbReference type="Proteomes" id="UP000316304"/>
    </source>
</evidence>
<protein>
    <submittedName>
        <fullName evidence="1">Uncharacterized protein</fullName>
    </submittedName>
</protein>
<dbReference type="RefSeq" id="WP_146593271.1">
    <property type="nucleotide sequence ID" value="NZ_SJPT01000001.1"/>
</dbReference>
<reference evidence="1 2" key="1">
    <citation type="submission" date="2019-02" db="EMBL/GenBank/DDBJ databases">
        <title>Deep-cultivation of Planctomycetes and their phenomic and genomic characterization uncovers novel biology.</title>
        <authorList>
            <person name="Wiegand S."/>
            <person name="Jogler M."/>
            <person name="Boedeker C."/>
            <person name="Pinto D."/>
            <person name="Vollmers J."/>
            <person name="Rivas-Marin E."/>
            <person name="Kohn T."/>
            <person name="Peeters S.H."/>
            <person name="Heuer A."/>
            <person name="Rast P."/>
            <person name="Oberbeckmann S."/>
            <person name="Bunk B."/>
            <person name="Jeske O."/>
            <person name="Meyerdierks A."/>
            <person name="Storesund J.E."/>
            <person name="Kallscheuer N."/>
            <person name="Luecker S."/>
            <person name="Lage O.M."/>
            <person name="Pohl T."/>
            <person name="Merkel B.J."/>
            <person name="Hornburger P."/>
            <person name="Mueller R.-W."/>
            <person name="Bruemmer F."/>
            <person name="Labrenz M."/>
            <person name="Spormann A.M."/>
            <person name="Op Den Camp H."/>
            <person name="Overmann J."/>
            <person name="Amann R."/>
            <person name="Jetten M.S.M."/>
            <person name="Mascher T."/>
            <person name="Medema M.H."/>
            <person name="Devos D.P."/>
            <person name="Kaster A.-K."/>
            <person name="Ovreas L."/>
            <person name="Rohde M."/>
            <person name="Galperin M.Y."/>
            <person name="Jogler C."/>
        </authorList>
    </citation>
    <scope>NUCLEOTIDE SEQUENCE [LARGE SCALE GENOMIC DNA]</scope>
    <source>
        <strain evidence="1 2">Pla52o</strain>
    </source>
</reference>
<sequence length="78" mass="8736">MKSASATASHEIVGAGLLEASVAPSTRVIAEAIYGGYDPRFARRRKLSLRWDRVPLNPRAEIAQCFEPNIDVRHIWMD</sequence>
<comment type="caution">
    <text evidence="1">The sequence shown here is derived from an EMBL/GenBank/DDBJ whole genome shotgun (WGS) entry which is preliminary data.</text>
</comment>
<name>A0A5C6CRL2_9BACT</name>